<dbReference type="Proteomes" id="UP000823775">
    <property type="component" value="Unassembled WGS sequence"/>
</dbReference>
<sequence>MGQFTGEDNPDGLNLGNDGGLLVTYLASLGFMSKLLEDVIDEAVHDTHSFSRDPYVWMNLLQHLEDRRRSLLSRWFLVCLDCHGKEEI</sequence>
<name>A0ABS8SIV7_DATST</name>
<reference evidence="1 2" key="1">
    <citation type="journal article" date="2021" name="BMC Genomics">
        <title>Datura genome reveals duplications of psychoactive alkaloid biosynthetic genes and high mutation rate following tissue culture.</title>
        <authorList>
            <person name="Rajewski A."/>
            <person name="Carter-House D."/>
            <person name="Stajich J."/>
            <person name="Litt A."/>
        </authorList>
    </citation>
    <scope>NUCLEOTIDE SEQUENCE [LARGE SCALE GENOMIC DNA]</scope>
    <source>
        <strain evidence="1">AR-01</strain>
    </source>
</reference>
<proteinExistence type="predicted"/>
<evidence type="ECO:0000313" key="1">
    <source>
        <dbReference type="EMBL" id="MCD7458806.1"/>
    </source>
</evidence>
<accession>A0ABS8SIV7</accession>
<organism evidence="1 2">
    <name type="scientific">Datura stramonium</name>
    <name type="common">Jimsonweed</name>
    <name type="synonym">Common thornapple</name>
    <dbReference type="NCBI Taxonomy" id="4076"/>
    <lineage>
        <taxon>Eukaryota</taxon>
        <taxon>Viridiplantae</taxon>
        <taxon>Streptophyta</taxon>
        <taxon>Embryophyta</taxon>
        <taxon>Tracheophyta</taxon>
        <taxon>Spermatophyta</taxon>
        <taxon>Magnoliopsida</taxon>
        <taxon>eudicotyledons</taxon>
        <taxon>Gunneridae</taxon>
        <taxon>Pentapetalae</taxon>
        <taxon>asterids</taxon>
        <taxon>lamiids</taxon>
        <taxon>Solanales</taxon>
        <taxon>Solanaceae</taxon>
        <taxon>Solanoideae</taxon>
        <taxon>Datureae</taxon>
        <taxon>Datura</taxon>
    </lineage>
</organism>
<protein>
    <submittedName>
        <fullName evidence="1">Uncharacterized protein</fullName>
    </submittedName>
</protein>
<evidence type="ECO:0000313" key="2">
    <source>
        <dbReference type="Proteomes" id="UP000823775"/>
    </source>
</evidence>
<dbReference type="EMBL" id="JACEIK010000543">
    <property type="protein sequence ID" value="MCD7458806.1"/>
    <property type="molecule type" value="Genomic_DNA"/>
</dbReference>
<comment type="caution">
    <text evidence="1">The sequence shown here is derived from an EMBL/GenBank/DDBJ whole genome shotgun (WGS) entry which is preliminary data.</text>
</comment>
<gene>
    <name evidence="1" type="ORF">HAX54_039272</name>
</gene>
<keyword evidence="2" id="KW-1185">Reference proteome</keyword>